<dbReference type="Proteomes" id="UP000663848">
    <property type="component" value="Unassembled WGS sequence"/>
</dbReference>
<comment type="caution">
    <text evidence="2">The sequence shown here is derived from an EMBL/GenBank/DDBJ whole genome shotgun (WGS) entry which is preliminary data.</text>
</comment>
<feature type="region of interest" description="Disordered" evidence="1">
    <location>
        <begin position="354"/>
        <end position="375"/>
    </location>
</feature>
<protein>
    <submittedName>
        <fullName evidence="2">Uncharacterized protein</fullName>
    </submittedName>
</protein>
<dbReference type="Proteomes" id="UP000663825">
    <property type="component" value="Unassembled WGS sequence"/>
</dbReference>
<organism evidence="2 8">
    <name type="scientific">Rotaria socialis</name>
    <dbReference type="NCBI Taxonomy" id="392032"/>
    <lineage>
        <taxon>Eukaryota</taxon>
        <taxon>Metazoa</taxon>
        <taxon>Spiralia</taxon>
        <taxon>Gnathifera</taxon>
        <taxon>Rotifera</taxon>
        <taxon>Eurotatoria</taxon>
        <taxon>Bdelloidea</taxon>
        <taxon>Philodinida</taxon>
        <taxon>Philodinidae</taxon>
        <taxon>Rotaria</taxon>
    </lineage>
</organism>
<dbReference type="AlphaFoldDB" id="A0A817MX02"/>
<keyword evidence="9" id="KW-1185">Reference proteome</keyword>
<dbReference type="EMBL" id="CAJNYT010003919">
    <property type="protein sequence ID" value="CAF3614854.1"/>
    <property type="molecule type" value="Genomic_DNA"/>
</dbReference>
<evidence type="ECO:0000313" key="3">
    <source>
        <dbReference type="EMBL" id="CAF3604826.1"/>
    </source>
</evidence>
<evidence type="ECO:0000313" key="6">
    <source>
        <dbReference type="EMBL" id="CAF4376312.1"/>
    </source>
</evidence>
<evidence type="ECO:0000313" key="5">
    <source>
        <dbReference type="EMBL" id="CAF4282712.1"/>
    </source>
</evidence>
<proteinExistence type="predicted"/>
<evidence type="ECO:0000313" key="7">
    <source>
        <dbReference type="EMBL" id="CAF4636887.1"/>
    </source>
</evidence>
<dbReference type="EMBL" id="CAJNYD010004486">
    <property type="protein sequence ID" value="CAF3604826.1"/>
    <property type="molecule type" value="Genomic_DNA"/>
</dbReference>
<dbReference type="EMBL" id="CAJOBP010001415">
    <property type="protein sequence ID" value="CAF4282712.1"/>
    <property type="molecule type" value="Genomic_DNA"/>
</dbReference>
<dbReference type="Proteomes" id="UP000663872">
    <property type="component" value="Unassembled WGS sequence"/>
</dbReference>
<evidence type="ECO:0000313" key="8">
    <source>
        <dbReference type="Proteomes" id="UP000663825"/>
    </source>
</evidence>
<evidence type="ECO:0000313" key="4">
    <source>
        <dbReference type="EMBL" id="CAF3614854.1"/>
    </source>
</evidence>
<sequence length="553" mass="63610">MAQGAALAQLSTTLSIFNDSLNEPNKLNVKALQTIQQYLNNPKVTTLDQTDTELMQHTLEYVEKKLRESIVIERVSSVTIKKINRQLENLAELILENRKEITGDAYFIIVKLEVSFLDILSDEQDTYDKDWQKMFEKNKMTSEIFESSPKALQPCAFYLDRQQRLISELMNAAIFNVIEYFQQKEESFNEYFTRKFLDSLSEKAKNLNHVLKDNISNDVFTILSTTAGKCKIPMADLIHHLRYAITGFEEQVNEFADSLQDYIEETESPTLAGFNKTLHPSWALTQTEVDLFSGLFDLYYEILLYPFDEIPQLLFQVAENISDPVLVTDSTTPSRMIDTADTIEIPKKLSSVAESTPPASISTVSATGSSPSTEKSMRPLLYETDLKLIWIEDGLENYHELYRKTIEPAYSTYCAATEVLSNLPNDWINSRIFLFLNARNALSLLPSIHGKVELYRIYVLCNDKSEENQVLSNHIIFERKLLVTSDEKIFIQQLALDILPSLIEIGDLYLETNEYDNASRWFESAREKINEYDKSKNKLLLPLVEKRLMKCSR</sequence>
<feature type="compositionally biased region" description="Polar residues" evidence="1">
    <location>
        <begin position="354"/>
        <end position="374"/>
    </location>
</feature>
<dbReference type="EMBL" id="CAJNXB010000680">
    <property type="protein sequence ID" value="CAF3086174.1"/>
    <property type="molecule type" value="Genomic_DNA"/>
</dbReference>
<name>A0A817MX02_9BILA</name>
<dbReference type="EMBL" id="CAJOBR010001807">
    <property type="protein sequence ID" value="CAF4636887.1"/>
    <property type="molecule type" value="Genomic_DNA"/>
</dbReference>
<dbReference type="Proteomes" id="UP000663851">
    <property type="component" value="Unassembled WGS sequence"/>
</dbReference>
<evidence type="ECO:0000313" key="2">
    <source>
        <dbReference type="EMBL" id="CAF3086174.1"/>
    </source>
</evidence>
<dbReference type="Proteomes" id="UP000663873">
    <property type="component" value="Unassembled WGS sequence"/>
</dbReference>
<gene>
    <name evidence="4" type="ORF">GRG538_LOCUS23364</name>
    <name evidence="6" type="ORF">HFQ381_LOCUS18414</name>
    <name evidence="3" type="ORF">LUA448_LOCUS30625</name>
    <name evidence="7" type="ORF">QYT958_LOCUS13858</name>
    <name evidence="2" type="ORF">TIS948_LOCUS6031</name>
    <name evidence="5" type="ORF">UJA718_LOCUS11496</name>
</gene>
<accession>A0A817MX02</accession>
<evidence type="ECO:0000256" key="1">
    <source>
        <dbReference type="SAM" id="MobiDB-lite"/>
    </source>
</evidence>
<reference evidence="2" key="1">
    <citation type="submission" date="2021-02" db="EMBL/GenBank/DDBJ databases">
        <authorList>
            <person name="Nowell W R."/>
        </authorList>
    </citation>
    <scope>NUCLEOTIDE SEQUENCE</scope>
</reference>
<dbReference type="EMBL" id="CAJOBO010001420">
    <property type="protein sequence ID" value="CAF4376312.1"/>
    <property type="molecule type" value="Genomic_DNA"/>
</dbReference>
<dbReference type="OrthoDB" id="10285734at2759"/>
<dbReference type="Proteomes" id="UP000663833">
    <property type="component" value="Unassembled WGS sequence"/>
</dbReference>
<evidence type="ECO:0000313" key="9">
    <source>
        <dbReference type="Proteomes" id="UP000663873"/>
    </source>
</evidence>